<evidence type="ECO:0000313" key="5">
    <source>
        <dbReference type="Proteomes" id="UP000046680"/>
    </source>
</evidence>
<dbReference type="Proteomes" id="UP000050164">
    <property type="component" value="Unassembled WGS sequence"/>
</dbReference>
<evidence type="ECO:0000313" key="3">
    <source>
        <dbReference type="EMBL" id="COX48959.1"/>
    </source>
</evidence>
<accession>A0A654U5T7</accession>
<gene>
    <name evidence="1" type="ORF">ERS007657_03490</name>
    <name evidence="3" type="ORF">ERS007739_01365</name>
    <name evidence="2" type="ORF">ERS027659_01175</name>
</gene>
<evidence type="ECO:0000313" key="2">
    <source>
        <dbReference type="EMBL" id="CKR33669.1"/>
    </source>
</evidence>
<dbReference type="EMBL" id="CGCX01001703">
    <property type="protein sequence ID" value="CFR99980.1"/>
    <property type="molecule type" value="Genomic_DNA"/>
</dbReference>
<reference evidence="4 5" key="2">
    <citation type="submission" date="2015-03" db="EMBL/GenBank/DDBJ databases">
        <authorList>
            <consortium name="Pathogen Informatics"/>
        </authorList>
    </citation>
    <scope>NUCLEOTIDE SEQUENCE [LARGE SCALE GENOMIC DNA]</scope>
    <source>
        <strain evidence="2 6">Bir 185</strain>
        <strain evidence="1 5">C09601061</strain>
        <strain evidence="4">N09902308</strain>
    </source>
</reference>
<dbReference type="AntiFam" id="ANF00280">
    <property type="entry name" value="Spurious ORF (shadow ORF of PyrG)"/>
</dbReference>
<dbReference type="AlphaFoldDB" id="A0A654U5T7"/>
<evidence type="ECO:0000313" key="1">
    <source>
        <dbReference type="EMBL" id="CFR99980.1"/>
    </source>
</evidence>
<dbReference type="EMBL" id="CSBK01000513">
    <property type="protein sequence ID" value="COX48959.1"/>
    <property type="molecule type" value="Genomic_DNA"/>
</dbReference>
<sequence length="137" mass="15486">MWFVNPAQQVVPFGPIDVAERQIESAHHERIELLAVQYLGYVVDGGRVRGGDNAVDIDVTHQRNLVFQRFGNVAVAAQDQRVRGNPNAAQCGHRVLCWLGFELTRRRQVGHQRHVQKKHVLPAEIVPDLPRCLQEGL</sequence>
<dbReference type="Proteomes" id="UP000039021">
    <property type="component" value="Unassembled WGS sequence"/>
</dbReference>
<evidence type="ECO:0000313" key="6">
    <source>
        <dbReference type="Proteomes" id="UP000050164"/>
    </source>
</evidence>
<evidence type="ECO:0000313" key="4">
    <source>
        <dbReference type="Proteomes" id="UP000039021"/>
    </source>
</evidence>
<dbReference type="EMBL" id="CNFT01000200">
    <property type="protein sequence ID" value="CKR33669.1"/>
    <property type="molecule type" value="Genomic_DNA"/>
</dbReference>
<dbReference type="Proteomes" id="UP000046680">
    <property type="component" value="Unassembled WGS sequence"/>
</dbReference>
<protein>
    <submittedName>
        <fullName evidence="1">Uncharacterized protein</fullName>
    </submittedName>
</protein>
<organism evidence="1 5">
    <name type="scientific">Mycobacterium tuberculosis</name>
    <dbReference type="NCBI Taxonomy" id="1773"/>
    <lineage>
        <taxon>Bacteria</taxon>
        <taxon>Bacillati</taxon>
        <taxon>Actinomycetota</taxon>
        <taxon>Actinomycetes</taxon>
        <taxon>Mycobacteriales</taxon>
        <taxon>Mycobacteriaceae</taxon>
        <taxon>Mycobacterium</taxon>
        <taxon>Mycobacterium tuberculosis complex</taxon>
    </lineage>
</organism>
<reference evidence="3" key="1">
    <citation type="submission" date="2015-03" db="EMBL/GenBank/DDBJ databases">
        <authorList>
            <consortium name="Pathogen Informatics"/>
            <person name="Murphy D."/>
        </authorList>
    </citation>
    <scope>NUCLEOTIDE SEQUENCE</scope>
    <source>
        <strain evidence="3">N09902308</strain>
    </source>
</reference>
<proteinExistence type="predicted"/>
<name>A0A654U5T7_MYCTX</name>